<protein>
    <submittedName>
        <fullName evidence="2">Uncharacterized protein</fullName>
    </submittedName>
</protein>
<dbReference type="EMBL" id="VIIS01000686">
    <property type="protein sequence ID" value="KAF0306138.1"/>
    <property type="molecule type" value="Genomic_DNA"/>
</dbReference>
<feature type="transmembrane region" description="Helical" evidence="1">
    <location>
        <begin position="102"/>
        <end position="127"/>
    </location>
</feature>
<sequence length="395" mass="44667">MKKRTGILANSLFVWTELIRIKNADLQDTNELELSREAMAKVKEQLDASQMPRPHVADDFHAIEGVPAVQFKELTAKVNKLLTWGAAFTVFAQSFNRPAIRLAGYLMCAVILKIDVLCALAAAALAMPPHLPETEPVPIEVPAEEDLLDEMLEYMSEDEVLDLLSQETDEHTVDAVSDAILRRTERDSYGNCLTGPNLEPSTSHDDCLPPVTHIVREAVEYLPKTIYNTQHLILPSTRVLTMVETEAYPQPVYETLTTVLAQPDKTITATILQQTERTLDVNSVRQTDVLLRSTKLHIFTDTRDYFWTKTEVQPFYETVTRTLTSDVPTDYSHQETRYEDHTYYVTTTVPHVITQTSTSSTVSRTYVTETAHQYRYVAVTPVPVTVTETVTHCYQ</sequence>
<keyword evidence="1" id="KW-0812">Transmembrane</keyword>
<keyword evidence="1" id="KW-0472">Membrane</keyword>
<comment type="caution">
    <text evidence="2">The sequence shown here is derived from an EMBL/GenBank/DDBJ whole genome shotgun (WGS) entry which is preliminary data.</text>
</comment>
<dbReference type="Proteomes" id="UP000440578">
    <property type="component" value="Unassembled WGS sequence"/>
</dbReference>
<dbReference type="OrthoDB" id="6401663at2759"/>
<keyword evidence="1" id="KW-1133">Transmembrane helix</keyword>
<gene>
    <name evidence="2" type="ORF">FJT64_022279</name>
</gene>
<reference evidence="2 3" key="1">
    <citation type="submission" date="2019-07" db="EMBL/GenBank/DDBJ databases">
        <title>Draft genome assembly of a fouling barnacle, Amphibalanus amphitrite (Darwin, 1854): The first reference genome for Thecostraca.</title>
        <authorList>
            <person name="Kim W."/>
        </authorList>
    </citation>
    <scope>NUCLEOTIDE SEQUENCE [LARGE SCALE GENOMIC DNA]</scope>
    <source>
        <strain evidence="2">SNU_AA5</strain>
        <tissue evidence="2">Soma without cirri and trophi</tissue>
    </source>
</reference>
<organism evidence="2 3">
    <name type="scientific">Amphibalanus amphitrite</name>
    <name type="common">Striped barnacle</name>
    <name type="synonym">Balanus amphitrite</name>
    <dbReference type="NCBI Taxonomy" id="1232801"/>
    <lineage>
        <taxon>Eukaryota</taxon>
        <taxon>Metazoa</taxon>
        <taxon>Ecdysozoa</taxon>
        <taxon>Arthropoda</taxon>
        <taxon>Crustacea</taxon>
        <taxon>Multicrustacea</taxon>
        <taxon>Cirripedia</taxon>
        <taxon>Thoracica</taxon>
        <taxon>Thoracicalcarea</taxon>
        <taxon>Balanomorpha</taxon>
        <taxon>Balanoidea</taxon>
        <taxon>Balanidae</taxon>
        <taxon>Amphibalaninae</taxon>
        <taxon>Amphibalanus</taxon>
    </lineage>
</organism>
<proteinExistence type="predicted"/>
<evidence type="ECO:0000313" key="2">
    <source>
        <dbReference type="EMBL" id="KAF0306138.1"/>
    </source>
</evidence>
<evidence type="ECO:0000256" key="1">
    <source>
        <dbReference type="SAM" id="Phobius"/>
    </source>
</evidence>
<evidence type="ECO:0000313" key="3">
    <source>
        <dbReference type="Proteomes" id="UP000440578"/>
    </source>
</evidence>
<dbReference type="AlphaFoldDB" id="A0A6A4WUZ8"/>
<name>A0A6A4WUZ8_AMPAM</name>
<accession>A0A6A4WUZ8</accession>
<keyword evidence="3" id="KW-1185">Reference proteome</keyword>